<name>A0ABU9VY89_9CLOT</name>
<feature type="binding site" evidence="8">
    <location>
        <position position="247"/>
    </location>
    <ligand>
        <name>Zn(2+)</name>
        <dbReference type="ChEBI" id="CHEBI:29105"/>
    </ligand>
</feature>
<dbReference type="InterPro" id="IPR056179">
    <property type="entry name" value="DHQS_C"/>
</dbReference>
<feature type="binding site" evidence="8">
    <location>
        <begin position="169"/>
        <end position="172"/>
    </location>
    <ligand>
        <name>NAD(+)</name>
        <dbReference type="ChEBI" id="CHEBI:57540"/>
    </ligand>
</feature>
<keyword evidence="3 8" id="KW-0547">Nucleotide-binding</keyword>
<dbReference type="HAMAP" id="MF_00110">
    <property type="entry name" value="DHQ_synthase"/>
    <property type="match status" value="1"/>
</dbReference>
<keyword evidence="5 8" id="KW-0520">NAD</keyword>
<dbReference type="Pfam" id="PF24621">
    <property type="entry name" value="DHQS_C"/>
    <property type="match status" value="1"/>
</dbReference>
<reference evidence="12 13" key="1">
    <citation type="submission" date="2024-04" db="EMBL/GenBank/DDBJ databases">
        <title>Genome sequencing and metabolic network reconstruction of aminoacids and betaine degradation by Anoxynatronum sibiricum.</title>
        <authorList>
            <person name="Detkova E.N."/>
            <person name="Boltjanskaja Y.V."/>
            <person name="Mardanov A.V."/>
            <person name="Kevbrin V."/>
        </authorList>
    </citation>
    <scope>NUCLEOTIDE SEQUENCE [LARGE SCALE GENOMIC DNA]</scope>
    <source>
        <strain evidence="12 13">Z-7981</strain>
    </source>
</reference>
<dbReference type="PANTHER" id="PTHR43622:SF1">
    <property type="entry name" value="3-DEHYDROQUINATE SYNTHASE"/>
    <property type="match status" value="1"/>
</dbReference>
<dbReference type="InterPro" id="IPR050071">
    <property type="entry name" value="Dehydroquinate_synthase"/>
</dbReference>
<feature type="binding site" evidence="8">
    <location>
        <begin position="105"/>
        <end position="109"/>
    </location>
    <ligand>
        <name>NAD(+)</name>
        <dbReference type="ChEBI" id="CHEBI:57540"/>
    </ligand>
</feature>
<evidence type="ECO:0000256" key="6">
    <source>
        <dbReference type="ARBA" id="ARBA00023239"/>
    </source>
</evidence>
<evidence type="ECO:0000256" key="2">
    <source>
        <dbReference type="ARBA" id="ARBA00022723"/>
    </source>
</evidence>
<feature type="binding site" evidence="8">
    <location>
        <position position="151"/>
    </location>
    <ligand>
        <name>NAD(+)</name>
        <dbReference type="ChEBI" id="CHEBI:57540"/>
    </ligand>
</feature>
<dbReference type="NCBIfam" id="TIGR01357">
    <property type="entry name" value="aroB"/>
    <property type="match status" value="1"/>
</dbReference>
<feature type="binding site" evidence="8">
    <location>
        <begin position="129"/>
        <end position="130"/>
    </location>
    <ligand>
        <name>NAD(+)</name>
        <dbReference type="ChEBI" id="CHEBI:57540"/>
    </ligand>
</feature>
<dbReference type="InterPro" id="IPR030960">
    <property type="entry name" value="DHQS/DOIS_N"/>
</dbReference>
<evidence type="ECO:0000256" key="1">
    <source>
        <dbReference type="ARBA" id="ARBA00001911"/>
    </source>
</evidence>
<dbReference type="SUPFAM" id="SSF56796">
    <property type="entry name" value="Dehydroquinate synthase-like"/>
    <property type="match status" value="1"/>
</dbReference>
<evidence type="ECO:0000256" key="8">
    <source>
        <dbReference type="HAMAP-Rule" id="MF_00110"/>
    </source>
</evidence>
<gene>
    <name evidence="8 12" type="primary">aroB</name>
    <name evidence="12" type="ORF">AAIG11_16600</name>
</gene>
<evidence type="ECO:0000256" key="5">
    <source>
        <dbReference type="ARBA" id="ARBA00023027"/>
    </source>
</evidence>
<feature type="binding site" evidence="8">
    <location>
        <position position="263"/>
    </location>
    <ligand>
        <name>Zn(2+)</name>
        <dbReference type="ChEBI" id="CHEBI:29105"/>
    </ligand>
</feature>
<dbReference type="GO" id="GO:0003856">
    <property type="term" value="F:3-dehydroquinate synthase activity"/>
    <property type="evidence" value="ECO:0007669"/>
    <property type="project" value="UniProtKB-EC"/>
</dbReference>
<keyword evidence="8" id="KW-0028">Amino-acid biosynthesis</keyword>
<evidence type="ECO:0000256" key="3">
    <source>
        <dbReference type="ARBA" id="ARBA00022741"/>
    </source>
</evidence>
<keyword evidence="8" id="KW-0963">Cytoplasm</keyword>
<organism evidence="12 13">
    <name type="scientific">Anoxynatronum sibiricum</name>
    <dbReference type="NCBI Taxonomy" id="210623"/>
    <lineage>
        <taxon>Bacteria</taxon>
        <taxon>Bacillati</taxon>
        <taxon>Bacillota</taxon>
        <taxon>Clostridia</taxon>
        <taxon>Eubacteriales</taxon>
        <taxon>Clostridiaceae</taxon>
        <taxon>Anoxynatronum</taxon>
    </lineage>
</organism>
<dbReference type="Gene3D" id="1.20.1090.10">
    <property type="entry name" value="Dehydroquinate synthase-like - alpha domain"/>
    <property type="match status" value="1"/>
</dbReference>
<comment type="caution">
    <text evidence="8">Lacks conserved residue(s) required for the propagation of feature annotation.</text>
</comment>
<comment type="similarity">
    <text evidence="8">Belongs to the sugar phosphate cyclases superfamily. Dehydroquinate synthase family.</text>
</comment>
<evidence type="ECO:0000256" key="4">
    <source>
        <dbReference type="ARBA" id="ARBA00022833"/>
    </source>
</evidence>
<evidence type="ECO:0000313" key="13">
    <source>
        <dbReference type="Proteomes" id="UP001407405"/>
    </source>
</evidence>
<dbReference type="EMBL" id="JBCITM010000028">
    <property type="protein sequence ID" value="MEN1762111.1"/>
    <property type="molecule type" value="Genomic_DNA"/>
</dbReference>
<dbReference type="Gene3D" id="3.40.50.1970">
    <property type="match status" value="1"/>
</dbReference>
<keyword evidence="6 8" id="KW-0456">Lyase</keyword>
<keyword evidence="13" id="KW-1185">Reference proteome</keyword>
<proteinExistence type="inferred from homology"/>
<protein>
    <recommendedName>
        <fullName evidence="8 9">3-dehydroquinate synthase</fullName>
        <shortName evidence="8">DHQS</shortName>
        <ecNumber evidence="8 9">4.2.3.4</ecNumber>
    </recommendedName>
</protein>
<feature type="domain" description="3-dehydroquinate synthase N-terminal" evidence="10">
    <location>
        <begin position="67"/>
        <end position="178"/>
    </location>
</feature>
<keyword evidence="8" id="KW-0057">Aromatic amino acid biosynthesis</keyword>
<evidence type="ECO:0000259" key="10">
    <source>
        <dbReference type="Pfam" id="PF01761"/>
    </source>
</evidence>
<comment type="function">
    <text evidence="8">Catalyzes the conversion of 3-deoxy-D-arabino-heptulosonate 7-phosphate (DAHP) to dehydroquinate (DHQ).</text>
</comment>
<feature type="binding site" evidence="8">
    <location>
        <position position="184"/>
    </location>
    <ligand>
        <name>Zn(2+)</name>
        <dbReference type="ChEBI" id="CHEBI:29105"/>
    </ligand>
</feature>
<evidence type="ECO:0000256" key="9">
    <source>
        <dbReference type="NCBIfam" id="TIGR01357"/>
    </source>
</evidence>
<keyword evidence="4 8" id="KW-0862">Zinc</keyword>
<accession>A0ABU9VY89</accession>
<keyword evidence="2 8" id="KW-0479">Metal-binding</keyword>
<dbReference type="RefSeq" id="WP_343187396.1">
    <property type="nucleotide sequence ID" value="NZ_JBCITM010000028.1"/>
</dbReference>
<evidence type="ECO:0000259" key="11">
    <source>
        <dbReference type="Pfam" id="PF24621"/>
    </source>
</evidence>
<dbReference type="Proteomes" id="UP001407405">
    <property type="component" value="Unassembled WGS sequence"/>
</dbReference>
<comment type="subcellular location">
    <subcellularLocation>
        <location evidence="8">Cytoplasm</location>
    </subcellularLocation>
</comment>
<dbReference type="EC" id="4.2.3.4" evidence="8 9"/>
<dbReference type="Pfam" id="PF01761">
    <property type="entry name" value="DHQ_synthase"/>
    <property type="match status" value="1"/>
</dbReference>
<dbReference type="InterPro" id="IPR030963">
    <property type="entry name" value="DHQ_synth_fam"/>
</dbReference>
<keyword evidence="7 8" id="KW-0170">Cobalt</keyword>
<evidence type="ECO:0000256" key="7">
    <source>
        <dbReference type="ARBA" id="ARBA00023285"/>
    </source>
</evidence>
<comment type="pathway">
    <text evidence="8">Metabolic intermediate biosynthesis; chorismate biosynthesis; chorismate from D-erythrose 4-phosphate and phosphoenolpyruvate: step 2/7.</text>
</comment>
<comment type="cofactor">
    <cofactor evidence="1 8">
        <name>NAD(+)</name>
        <dbReference type="ChEBI" id="CHEBI:57540"/>
    </cofactor>
</comment>
<comment type="catalytic activity">
    <reaction evidence="8">
        <text>7-phospho-2-dehydro-3-deoxy-D-arabino-heptonate = 3-dehydroquinate + phosphate</text>
        <dbReference type="Rhea" id="RHEA:21968"/>
        <dbReference type="ChEBI" id="CHEBI:32364"/>
        <dbReference type="ChEBI" id="CHEBI:43474"/>
        <dbReference type="ChEBI" id="CHEBI:58394"/>
        <dbReference type="EC" id="4.2.3.4"/>
    </reaction>
</comment>
<evidence type="ECO:0000313" key="12">
    <source>
        <dbReference type="EMBL" id="MEN1762111.1"/>
    </source>
</evidence>
<dbReference type="PIRSF" id="PIRSF001455">
    <property type="entry name" value="DHQ_synth"/>
    <property type="match status" value="1"/>
</dbReference>
<feature type="domain" description="3-dehydroquinate synthase C-terminal" evidence="11">
    <location>
        <begin position="181"/>
        <end position="323"/>
    </location>
</feature>
<comment type="cofactor">
    <cofactor evidence="8">
        <name>Co(2+)</name>
        <dbReference type="ChEBI" id="CHEBI:48828"/>
    </cofactor>
    <cofactor evidence="8">
        <name>Zn(2+)</name>
        <dbReference type="ChEBI" id="CHEBI:29105"/>
    </cofactor>
    <text evidence="8">Binds 1 divalent metal cation per subunit. Can use either Co(2+) or Zn(2+).</text>
</comment>
<feature type="binding site" evidence="8">
    <location>
        <position position="142"/>
    </location>
    <ligand>
        <name>NAD(+)</name>
        <dbReference type="ChEBI" id="CHEBI:57540"/>
    </ligand>
</feature>
<dbReference type="CDD" id="cd08195">
    <property type="entry name" value="DHQS"/>
    <property type="match status" value="1"/>
</dbReference>
<dbReference type="InterPro" id="IPR016037">
    <property type="entry name" value="DHQ_synth_AroB"/>
</dbReference>
<dbReference type="PANTHER" id="PTHR43622">
    <property type="entry name" value="3-DEHYDROQUINATE SYNTHASE"/>
    <property type="match status" value="1"/>
</dbReference>
<comment type="caution">
    <text evidence="12">The sequence shown here is derived from an EMBL/GenBank/DDBJ whole genome shotgun (WGS) entry which is preliminary data.</text>
</comment>
<sequence length="371" mass="40510">MLETIQVTTGTGSYDIHIGEGCVTSLLNEAMQGFLQQRRWALITDEKVAACYSQLISHLPTAVVTVITLPAGESSKTMEQAAIVLEALAAAGITREDGLMALGGGVVGDITGFCAAIYMRGISWLQIPTTLLAQVDSSVGGKTGVNLRAGKNLAGSFYPPSGVWIDPLFLKTLPESEFWNGCSEVVKYGLIEGPSLREWLAVHWEKIAARDPQVMTTLIAKCLQSKAAIVTADEREAGLRKVLNVGHTAGHAIEKLMAYRITHGAALREGMLLELKMARELRWLLPEQYNEMKVLVERLPVLATMPEWLPDQLVAAMKGDKKNRHQQISFVLPRGQGNTDTSVIAEGIEERWLTPEETMALLHRIASPKNS</sequence>